<accession>A0AAN7HNL0</accession>
<evidence type="ECO:0000256" key="1">
    <source>
        <dbReference type="ARBA" id="ARBA00006336"/>
    </source>
</evidence>
<dbReference type="AlphaFoldDB" id="A0AAN7HNL0"/>
<dbReference type="PANTHER" id="PTHR43540">
    <property type="entry name" value="PEROXYUREIDOACRYLATE/UREIDOACRYLATE AMIDOHYDROLASE-RELATED"/>
    <property type="match status" value="1"/>
</dbReference>
<dbReference type="SUPFAM" id="SSF52499">
    <property type="entry name" value="Isochorismatase-like hydrolases"/>
    <property type="match status" value="1"/>
</dbReference>
<keyword evidence="5" id="KW-1185">Reference proteome</keyword>
<sequence length="191" mass="20542">MAAALFVIDIQNDLATDPSSKIPHASRIRSSGEKIISAARAALQAQENNTASRLKTIIFVQHEEAPENGTMVRGSDPWKLVFEPIPGEATERLVPKWTRDTFDSNPGLAAELKASEIDEIIAFGIQSECCVESTCSGALAAGFTVTLLSGAHSTYDSDGKPADVIEREVEERLSSQGVKVVSWEEIVAGWA</sequence>
<feature type="domain" description="Isochorismatase-like" evidence="3">
    <location>
        <begin position="3"/>
        <end position="163"/>
    </location>
</feature>
<evidence type="ECO:0000256" key="2">
    <source>
        <dbReference type="ARBA" id="ARBA00022801"/>
    </source>
</evidence>
<dbReference type="EMBL" id="MU857653">
    <property type="protein sequence ID" value="KAK4247475.1"/>
    <property type="molecule type" value="Genomic_DNA"/>
</dbReference>
<comment type="caution">
    <text evidence="4">The sequence shown here is derived from an EMBL/GenBank/DDBJ whole genome shotgun (WGS) entry which is preliminary data.</text>
</comment>
<dbReference type="PANTHER" id="PTHR43540:SF6">
    <property type="entry name" value="ISOCHORISMATASE-LIKE DOMAIN-CONTAINING PROTEIN"/>
    <property type="match status" value="1"/>
</dbReference>
<dbReference type="CDD" id="cd00431">
    <property type="entry name" value="cysteine_hydrolases"/>
    <property type="match status" value="1"/>
</dbReference>
<evidence type="ECO:0000313" key="4">
    <source>
        <dbReference type="EMBL" id="KAK4247475.1"/>
    </source>
</evidence>
<evidence type="ECO:0000313" key="5">
    <source>
        <dbReference type="Proteomes" id="UP001303647"/>
    </source>
</evidence>
<dbReference type="InterPro" id="IPR036380">
    <property type="entry name" value="Isochorismatase-like_sf"/>
</dbReference>
<organism evidence="4 5">
    <name type="scientific">Corynascus novoguineensis</name>
    <dbReference type="NCBI Taxonomy" id="1126955"/>
    <lineage>
        <taxon>Eukaryota</taxon>
        <taxon>Fungi</taxon>
        <taxon>Dikarya</taxon>
        <taxon>Ascomycota</taxon>
        <taxon>Pezizomycotina</taxon>
        <taxon>Sordariomycetes</taxon>
        <taxon>Sordariomycetidae</taxon>
        <taxon>Sordariales</taxon>
        <taxon>Chaetomiaceae</taxon>
        <taxon>Corynascus</taxon>
    </lineage>
</organism>
<reference evidence="4" key="2">
    <citation type="submission" date="2023-05" db="EMBL/GenBank/DDBJ databases">
        <authorList>
            <consortium name="Lawrence Berkeley National Laboratory"/>
            <person name="Steindorff A."/>
            <person name="Hensen N."/>
            <person name="Bonometti L."/>
            <person name="Westerberg I."/>
            <person name="Brannstrom I.O."/>
            <person name="Guillou S."/>
            <person name="Cros-Aarteil S."/>
            <person name="Calhoun S."/>
            <person name="Haridas S."/>
            <person name="Kuo A."/>
            <person name="Mondo S."/>
            <person name="Pangilinan J."/>
            <person name="Riley R."/>
            <person name="Labutti K."/>
            <person name="Andreopoulos B."/>
            <person name="Lipzen A."/>
            <person name="Chen C."/>
            <person name="Yanf M."/>
            <person name="Daum C."/>
            <person name="Ng V."/>
            <person name="Clum A."/>
            <person name="Ohm R."/>
            <person name="Martin F."/>
            <person name="Silar P."/>
            <person name="Natvig D."/>
            <person name="Lalanne C."/>
            <person name="Gautier V."/>
            <person name="Ament-Velasquez S.L."/>
            <person name="Kruys A."/>
            <person name="Hutchinson M.I."/>
            <person name="Powell A.J."/>
            <person name="Barry K."/>
            <person name="Miller A.N."/>
            <person name="Grigoriev I.V."/>
            <person name="Debuchy R."/>
            <person name="Gladieux P."/>
            <person name="Thoren M.H."/>
            <person name="Johannesson H."/>
        </authorList>
    </citation>
    <scope>NUCLEOTIDE SEQUENCE</scope>
    <source>
        <strain evidence="4">CBS 359.72</strain>
    </source>
</reference>
<reference evidence="4" key="1">
    <citation type="journal article" date="2023" name="Mol. Phylogenet. Evol.">
        <title>Genome-scale phylogeny and comparative genomics of the fungal order Sordariales.</title>
        <authorList>
            <person name="Hensen N."/>
            <person name="Bonometti L."/>
            <person name="Westerberg I."/>
            <person name="Brannstrom I.O."/>
            <person name="Guillou S."/>
            <person name="Cros-Aarteil S."/>
            <person name="Calhoun S."/>
            <person name="Haridas S."/>
            <person name="Kuo A."/>
            <person name="Mondo S."/>
            <person name="Pangilinan J."/>
            <person name="Riley R."/>
            <person name="LaButti K."/>
            <person name="Andreopoulos B."/>
            <person name="Lipzen A."/>
            <person name="Chen C."/>
            <person name="Yan M."/>
            <person name="Daum C."/>
            <person name="Ng V."/>
            <person name="Clum A."/>
            <person name="Steindorff A."/>
            <person name="Ohm R.A."/>
            <person name="Martin F."/>
            <person name="Silar P."/>
            <person name="Natvig D.O."/>
            <person name="Lalanne C."/>
            <person name="Gautier V."/>
            <person name="Ament-Velasquez S.L."/>
            <person name="Kruys A."/>
            <person name="Hutchinson M.I."/>
            <person name="Powell A.J."/>
            <person name="Barry K."/>
            <person name="Miller A.N."/>
            <person name="Grigoriev I.V."/>
            <person name="Debuchy R."/>
            <person name="Gladieux P."/>
            <person name="Hiltunen Thoren M."/>
            <person name="Johannesson H."/>
        </authorList>
    </citation>
    <scope>NUCLEOTIDE SEQUENCE</scope>
    <source>
        <strain evidence="4">CBS 359.72</strain>
    </source>
</reference>
<dbReference type="Pfam" id="PF00857">
    <property type="entry name" value="Isochorismatase"/>
    <property type="match status" value="1"/>
</dbReference>
<dbReference type="GO" id="GO:0016787">
    <property type="term" value="F:hydrolase activity"/>
    <property type="evidence" value="ECO:0007669"/>
    <property type="project" value="UniProtKB-KW"/>
</dbReference>
<dbReference type="InterPro" id="IPR000868">
    <property type="entry name" value="Isochorismatase-like_dom"/>
</dbReference>
<evidence type="ECO:0000259" key="3">
    <source>
        <dbReference type="Pfam" id="PF00857"/>
    </source>
</evidence>
<proteinExistence type="inferred from homology"/>
<name>A0AAN7HNL0_9PEZI</name>
<comment type="similarity">
    <text evidence="1">Belongs to the isochorismatase family.</text>
</comment>
<dbReference type="Gene3D" id="3.40.50.850">
    <property type="entry name" value="Isochorismatase-like"/>
    <property type="match status" value="1"/>
</dbReference>
<keyword evidence="2" id="KW-0378">Hydrolase</keyword>
<dbReference type="InterPro" id="IPR050272">
    <property type="entry name" value="Isochorismatase-like_hydrls"/>
</dbReference>
<gene>
    <name evidence="4" type="ORF">C7999DRAFT_41243</name>
</gene>
<protein>
    <submittedName>
        <fullName evidence="4">Isochorismatase-like protein</fullName>
    </submittedName>
</protein>
<dbReference type="Proteomes" id="UP001303647">
    <property type="component" value="Unassembled WGS sequence"/>
</dbReference>